<comment type="caution">
    <text evidence="3">The sequence shown here is derived from an EMBL/GenBank/DDBJ whole genome shotgun (WGS) entry which is preliminary data.</text>
</comment>
<keyword evidence="2" id="KW-0812">Transmembrane</keyword>
<name>A0A4V2EWM5_9MICO</name>
<organism evidence="3 4">
    <name type="scientific">Microcella putealis</name>
    <dbReference type="NCBI Taxonomy" id="337005"/>
    <lineage>
        <taxon>Bacteria</taxon>
        <taxon>Bacillati</taxon>
        <taxon>Actinomycetota</taxon>
        <taxon>Actinomycetes</taxon>
        <taxon>Micrococcales</taxon>
        <taxon>Microbacteriaceae</taxon>
        <taxon>Microcella</taxon>
    </lineage>
</organism>
<dbReference type="EMBL" id="SGWW01000003">
    <property type="protein sequence ID" value="RZS56510.1"/>
    <property type="molecule type" value="Genomic_DNA"/>
</dbReference>
<dbReference type="AlphaFoldDB" id="A0A4V2EWM5"/>
<evidence type="ECO:0000256" key="2">
    <source>
        <dbReference type="SAM" id="Phobius"/>
    </source>
</evidence>
<keyword evidence="2" id="KW-1133">Transmembrane helix</keyword>
<feature type="region of interest" description="Disordered" evidence="1">
    <location>
        <begin position="74"/>
        <end position="96"/>
    </location>
</feature>
<gene>
    <name evidence="3" type="ORF">EV141_1974</name>
</gene>
<reference evidence="3 4" key="1">
    <citation type="journal article" date="2015" name="Stand. Genomic Sci.">
        <title>Genomic Encyclopedia of Bacterial and Archaeal Type Strains, Phase III: the genomes of soil and plant-associated and newly described type strains.</title>
        <authorList>
            <person name="Whitman W.B."/>
            <person name="Woyke T."/>
            <person name="Klenk H.P."/>
            <person name="Zhou Y."/>
            <person name="Lilburn T.G."/>
            <person name="Beck B.J."/>
            <person name="De Vos P."/>
            <person name="Vandamme P."/>
            <person name="Eisen J.A."/>
            <person name="Garrity G."/>
            <person name="Hugenholtz P."/>
            <person name="Kyrpides N.C."/>
        </authorList>
    </citation>
    <scope>NUCLEOTIDE SEQUENCE [LARGE SCALE GENOMIC DNA]</scope>
    <source>
        <strain evidence="3 4">CV2</strain>
    </source>
</reference>
<protein>
    <submittedName>
        <fullName evidence="3">Uncharacterized protein</fullName>
    </submittedName>
</protein>
<keyword evidence="4" id="KW-1185">Reference proteome</keyword>
<feature type="compositionally biased region" description="Basic and acidic residues" evidence="1">
    <location>
        <begin position="80"/>
        <end position="96"/>
    </location>
</feature>
<accession>A0A4V2EWM5</accession>
<evidence type="ECO:0000313" key="3">
    <source>
        <dbReference type="EMBL" id="RZS56510.1"/>
    </source>
</evidence>
<evidence type="ECO:0000256" key="1">
    <source>
        <dbReference type="SAM" id="MobiDB-lite"/>
    </source>
</evidence>
<dbReference type="Proteomes" id="UP000293519">
    <property type="component" value="Unassembled WGS sequence"/>
</dbReference>
<proteinExistence type="predicted"/>
<sequence>MLAPTTAGLAISFGAIAGYVVYGVVAVMVVTIIVRVVVRLVRRKPVRDVLRPIAEAGAVQSRAYGFDPVSQIASESDALGEQRDPLGPDPGEEQRR</sequence>
<dbReference type="RefSeq" id="WP_130485743.1">
    <property type="nucleotide sequence ID" value="NZ_SGWW01000003.1"/>
</dbReference>
<evidence type="ECO:0000313" key="4">
    <source>
        <dbReference type="Proteomes" id="UP000293519"/>
    </source>
</evidence>
<keyword evidence="2" id="KW-0472">Membrane</keyword>
<feature type="transmembrane region" description="Helical" evidence="2">
    <location>
        <begin position="12"/>
        <end position="38"/>
    </location>
</feature>